<keyword evidence="4" id="KW-0547">Nucleotide-binding</keyword>
<feature type="compositionally biased region" description="Acidic residues" evidence="5">
    <location>
        <begin position="14"/>
        <end position="24"/>
    </location>
</feature>
<comment type="similarity">
    <text evidence="4">Belongs to the ORC1 family.</text>
</comment>
<dbReference type="GO" id="GO:0033314">
    <property type="term" value="P:mitotic DNA replication checkpoint signaling"/>
    <property type="evidence" value="ECO:0007669"/>
    <property type="project" value="TreeGrafter"/>
</dbReference>
<keyword evidence="4" id="KW-0235">DNA replication</keyword>
<keyword evidence="3 4" id="KW-0539">Nucleus</keyword>
<dbReference type="AlphaFoldDB" id="A0AAW1XSY1"/>
<name>A0AAW1XSY1_RUBAR</name>
<protein>
    <recommendedName>
        <fullName evidence="4">Origin recognition complex subunit 1</fullName>
    </recommendedName>
</protein>
<keyword evidence="4" id="KW-0067">ATP-binding</keyword>
<evidence type="ECO:0000256" key="4">
    <source>
        <dbReference type="RuleBase" id="RU365058"/>
    </source>
</evidence>
<dbReference type="GO" id="GO:0005664">
    <property type="term" value="C:nuclear origin of replication recognition complex"/>
    <property type="evidence" value="ECO:0007669"/>
    <property type="project" value="TreeGrafter"/>
</dbReference>
<gene>
    <name evidence="6" type="ORF">M0R45_016388</name>
</gene>
<comment type="caution">
    <text evidence="6">The sequence shown here is derived from an EMBL/GenBank/DDBJ whole genome shotgun (WGS) entry which is preliminary data.</text>
</comment>
<dbReference type="EMBL" id="JBEDUW010000003">
    <property type="protein sequence ID" value="KAK9939699.1"/>
    <property type="molecule type" value="Genomic_DNA"/>
</dbReference>
<reference evidence="6 7" key="1">
    <citation type="journal article" date="2023" name="G3 (Bethesda)">
        <title>A chromosome-length genome assembly and annotation of blackberry (Rubus argutus, cv. 'Hillquist').</title>
        <authorList>
            <person name="Bruna T."/>
            <person name="Aryal R."/>
            <person name="Dudchenko O."/>
            <person name="Sargent D.J."/>
            <person name="Mead D."/>
            <person name="Buti M."/>
            <person name="Cavallini A."/>
            <person name="Hytonen T."/>
            <person name="Andres J."/>
            <person name="Pham M."/>
            <person name="Weisz D."/>
            <person name="Mascagni F."/>
            <person name="Usai G."/>
            <person name="Natali L."/>
            <person name="Bassil N."/>
            <person name="Fernandez G.E."/>
            <person name="Lomsadze A."/>
            <person name="Armour M."/>
            <person name="Olukolu B."/>
            <person name="Poorten T."/>
            <person name="Britton C."/>
            <person name="Davik J."/>
            <person name="Ashrafi H."/>
            <person name="Aiden E.L."/>
            <person name="Borodovsky M."/>
            <person name="Worthington M."/>
        </authorList>
    </citation>
    <scope>NUCLEOTIDE SEQUENCE [LARGE SCALE GENOMIC DNA]</scope>
    <source>
        <strain evidence="6">PI 553951</strain>
    </source>
</reference>
<proteinExistence type="inferred from homology"/>
<evidence type="ECO:0000313" key="7">
    <source>
        <dbReference type="Proteomes" id="UP001457282"/>
    </source>
</evidence>
<comment type="function">
    <text evidence="4">Component of the origin recognition complex (ORC) that binds origins of replication. DNA-binding is ATP-dependent, however specific DNA sequences that define origins of replication have not been identified so far. ORC is required to assemble the pre-replication complex necessary to initiate DNA replication.</text>
</comment>
<sequence length="161" mass="18077">MVGVFKRLAVIDEDEEDDDVESDEDWRLGKDSDTEEDIDFEEESIKDRLSRAHELAANSHKGRFFGLQKIGMKKILEHVSFDKQTAVERAMTTLLLASLPKSLPCRDIEMLEITAFIKGAISDDKCLGRFLYIHGSPGTGKLAAPENIYRVIYEALSGQKG</sequence>
<evidence type="ECO:0000256" key="2">
    <source>
        <dbReference type="ARBA" id="ARBA00023125"/>
    </source>
</evidence>
<comment type="subcellular location">
    <subcellularLocation>
        <location evidence="1 4">Nucleus</location>
    </subcellularLocation>
</comment>
<keyword evidence="7" id="KW-1185">Reference proteome</keyword>
<comment type="subunit">
    <text evidence="4">Component of the origin recognition complex (ORC) composed of at least ORC1, ORC2, ORC3, ORC4, ORC5 and ORC6. ORC is regulated in a cell-cycle and development dependent manner. It is sequentially assembled at the exit from anaphase of mitosis and disassembled as cells enter S phase. Binds unmodified and methylated histone H3.</text>
</comment>
<keyword evidence="2 4" id="KW-0238">DNA-binding</keyword>
<accession>A0AAW1XSY1</accession>
<dbReference type="Gene3D" id="3.40.50.300">
    <property type="entry name" value="P-loop containing nucleotide triphosphate hydrolases"/>
    <property type="match status" value="1"/>
</dbReference>
<dbReference type="PANTHER" id="PTHR10763">
    <property type="entry name" value="CELL DIVISION CONTROL PROTEIN 6-RELATED"/>
    <property type="match status" value="1"/>
</dbReference>
<evidence type="ECO:0000256" key="1">
    <source>
        <dbReference type="ARBA" id="ARBA00004123"/>
    </source>
</evidence>
<dbReference type="InterPro" id="IPR027417">
    <property type="entry name" value="P-loop_NTPase"/>
</dbReference>
<organism evidence="6 7">
    <name type="scientific">Rubus argutus</name>
    <name type="common">Southern blackberry</name>
    <dbReference type="NCBI Taxonomy" id="59490"/>
    <lineage>
        <taxon>Eukaryota</taxon>
        <taxon>Viridiplantae</taxon>
        <taxon>Streptophyta</taxon>
        <taxon>Embryophyta</taxon>
        <taxon>Tracheophyta</taxon>
        <taxon>Spermatophyta</taxon>
        <taxon>Magnoliopsida</taxon>
        <taxon>eudicotyledons</taxon>
        <taxon>Gunneridae</taxon>
        <taxon>Pentapetalae</taxon>
        <taxon>rosids</taxon>
        <taxon>fabids</taxon>
        <taxon>Rosales</taxon>
        <taxon>Rosaceae</taxon>
        <taxon>Rosoideae</taxon>
        <taxon>Rosoideae incertae sedis</taxon>
        <taxon>Rubus</taxon>
    </lineage>
</organism>
<dbReference type="GO" id="GO:0005524">
    <property type="term" value="F:ATP binding"/>
    <property type="evidence" value="ECO:0007669"/>
    <property type="project" value="UniProtKB-KW"/>
</dbReference>
<dbReference type="PANTHER" id="PTHR10763:SF23">
    <property type="entry name" value="ORIGIN RECOGNITION COMPLEX SUBUNIT 1"/>
    <property type="match status" value="1"/>
</dbReference>
<evidence type="ECO:0000256" key="3">
    <source>
        <dbReference type="ARBA" id="ARBA00023242"/>
    </source>
</evidence>
<evidence type="ECO:0000256" key="5">
    <source>
        <dbReference type="SAM" id="MobiDB-lite"/>
    </source>
</evidence>
<evidence type="ECO:0000313" key="6">
    <source>
        <dbReference type="EMBL" id="KAK9939699.1"/>
    </source>
</evidence>
<dbReference type="InterPro" id="IPR050311">
    <property type="entry name" value="ORC1/CDC6"/>
</dbReference>
<dbReference type="GO" id="GO:0003688">
    <property type="term" value="F:DNA replication origin binding"/>
    <property type="evidence" value="ECO:0007669"/>
    <property type="project" value="TreeGrafter"/>
</dbReference>
<feature type="region of interest" description="Disordered" evidence="5">
    <location>
        <begin position="14"/>
        <end position="39"/>
    </location>
</feature>
<dbReference type="GO" id="GO:0006270">
    <property type="term" value="P:DNA replication initiation"/>
    <property type="evidence" value="ECO:0007669"/>
    <property type="project" value="TreeGrafter"/>
</dbReference>
<dbReference type="Proteomes" id="UP001457282">
    <property type="component" value="Unassembled WGS sequence"/>
</dbReference>